<reference evidence="1" key="1">
    <citation type="submission" date="2021-11" db="EMBL/GenBank/DDBJ databases">
        <authorList>
            <person name="Schell T."/>
        </authorList>
    </citation>
    <scope>NUCLEOTIDE SEQUENCE</scope>
    <source>
        <strain evidence="1">M5</strain>
    </source>
</reference>
<dbReference type="AlphaFoldDB" id="A0A8J2WMY8"/>
<accession>A0A8J2WMY8</accession>
<dbReference type="OrthoDB" id="6351689at2759"/>
<protein>
    <submittedName>
        <fullName evidence="1">Uncharacterized protein</fullName>
    </submittedName>
</protein>
<keyword evidence="2" id="KW-1185">Reference proteome</keyword>
<comment type="caution">
    <text evidence="1">The sequence shown here is derived from an EMBL/GenBank/DDBJ whole genome shotgun (WGS) entry which is preliminary data.</text>
</comment>
<proteinExistence type="predicted"/>
<gene>
    <name evidence="1" type="ORF">DGAL_LOCUS7968</name>
</gene>
<organism evidence="1 2">
    <name type="scientific">Daphnia galeata</name>
    <dbReference type="NCBI Taxonomy" id="27404"/>
    <lineage>
        <taxon>Eukaryota</taxon>
        <taxon>Metazoa</taxon>
        <taxon>Ecdysozoa</taxon>
        <taxon>Arthropoda</taxon>
        <taxon>Crustacea</taxon>
        <taxon>Branchiopoda</taxon>
        <taxon>Diplostraca</taxon>
        <taxon>Cladocera</taxon>
        <taxon>Anomopoda</taxon>
        <taxon>Daphniidae</taxon>
        <taxon>Daphnia</taxon>
    </lineage>
</organism>
<dbReference type="EMBL" id="CAKKLH010000167">
    <property type="protein sequence ID" value="CAH0105013.1"/>
    <property type="molecule type" value="Genomic_DNA"/>
</dbReference>
<name>A0A8J2WMY8_9CRUS</name>
<evidence type="ECO:0000313" key="1">
    <source>
        <dbReference type="EMBL" id="CAH0105013.1"/>
    </source>
</evidence>
<evidence type="ECO:0000313" key="2">
    <source>
        <dbReference type="Proteomes" id="UP000789390"/>
    </source>
</evidence>
<sequence>MSSSIKWRRTPPACKAHSILEKMFQDEKISADTSPANVYKLEPEFQKYNLNVFRTAFNELRQKHGVGLKKPFEAVDDGSCASTSGNSSVFSSKRLKISETDEETGDLGGIDSQIVHHNQPVLMEVYLDPDTNSEMLIIIASLPGGVTHVEFSLVGSGPGSSTARITYNWPKISFNMEAVFAKKIASGMPSCHPKIVALKNGLKATRSCIDEIPQDIGLILWMSVGHPRNIPTAKTEILGMSFFKFLTALHSAVGHSTDMRNGHTSDKNYNMLRIMSNV</sequence>
<dbReference type="Proteomes" id="UP000789390">
    <property type="component" value="Unassembled WGS sequence"/>
</dbReference>